<protein>
    <submittedName>
        <fullName evidence="4">Ankyrin repeat-containing domain protein</fullName>
    </submittedName>
</protein>
<dbReference type="InterPro" id="IPR036047">
    <property type="entry name" value="F-box-like_dom_sf"/>
</dbReference>
<keyword evidence="1" id="KW-0677">Repeat</keyword>
<comment type="caution">
    <text evidence="4">The sequence shown here is derived from an EMBL/GenBank/DDBJ whole genome shotgun (WGS) entry which is preliminary data.</text>
</comment>
<dbReference type="PROSITE" id="PS50297">
    <property type="entry name" value="ANK_REP_REGION"/>
    <property type="match status" value="4"/>
</dbReference>
<feature type="repeat" description="ANK" evidence="3">
    <location>
        <begin position="170"/>
        <end position="202"/>
    </location>
</feature>
<feature type="repeat" description="ANK" evidence="3">
    <location>
        <begin position="137"/>
        <end position="169"/>
    </location>
</feature>
<reference evidence="4 5" key="1">
    <citation type="submission" date="2024-07" db="EMBL/GenBank/DDBJ databases">
        <title>Section-level genome sequencing and comparative genomics of Aspergillus sections Usti and Cavernicolus.</title>
        <authorList>
            <consortium name="Lawrence Berkeley National Laboratory"/>
            <person name="Nybo J.L."/>
            <person name="Vesth T.C."/>
            <person name="Theobald S."/>
            <person name="Frisvad J.C."/>
            <person name="Larsen T.O."/>
            <person name="Kjaerboelling I."/>
            <person name="Rothschild-Mancinelli K."/>
            <person name="Lyhne E.K."/>
            <person name="Kogle M.E."/>
            <person name="Barry K."/>
            <person name="Clum A."/>
            <person name="Na H."/>
            <person name="Ledsgaard L."/>
            <person name="Lin J."/>
            <person name="Lipzen A."/>
            <person name="Kuo A."/>
            <person name="Riley R."/>
            <person name="Mondo S."/>
            <person name="Labutti K."/>
            <person name="Haridas S."/>
            <person name="Pangalinan J."/>
            <person name="Salamov A.A."/>
            <person name="Simmons B.A."/>
            <person name="Magnuson J.K."/>
            <person name="Chen J."/>
            <person name="Drula E."/>
            <person name="Henrissat B."/>
            <person name="Wiebenga A."/>
            <person name="Lubbers R.J."/>
            <person name="Gomes A.C."/>
            <person name="Makela M.R."/>
            <person name="Stajich J."/>
            <person name="Grigoriev I.V."/>
            <person name="Mortensen U.H."/>
            <person name="De Vries R.P."/>
            <person name="Baker S.E."/>
            <person name="Andersen M.R."/>
        </authorList>
    </citation>
    <scope>NUCLEOTIDE SEQUENCE [LARGE SCALE GENOMIC DNA]</scope>
    <source>
        <strain evidence="4 5">CBS 209.92</strain>
    </source>
</reference>
<feature type="repeat" description="ANK" evidence="3">
    <location>
        <begin position="239"/>
        <end position="271"/>
    </location>
</feature>
<organism evidence="4 5">
    <name type="scientific">Aspergillus keveii</name>
    <dbReference type="NCBI Taxonomy" id="714993"/>
    <lineage>
        <taxon>Eukaryota</taxon>
        <taxon>Fungi</taxon>
        <taxon>Dikarya</taxon>
        <taxon>Ascomycota</taxon>
        <taxon>Pezizomycotina</taxon>
        <taxon>Eurotiomycetes</taxon>
        <taxon>Eurotiomycetidae</taxon>
        <taxon>Eurotiales</taxon>
        <taxon>Aspergillaceae</taxon>
        <taxon>Aspergillus</taxon>
        <taxon>Aspergillus subgen. Nidulantes</taxon>
    </lineage>
</organism>
<accession>A0ABR4GGB9</accession>
<feature type="repeat" description="ANK" evidence="3">
    <location>
        <begin position="584"/>
        <end position="617"/>
    </location>
</feature>
<dbReference type="PROSITE" id="PS50088">
    <property type="entry name" value="ANK_REPEAT"/>
    <property type="match status" value="5"/>
</dbReference>
<name>A0ABR4GGB9_9EURO</name>
<dbReference type="InterPro" id="IPR002110">
    <property type="entry name" value="Ankyrin_rpt"/>
</dbReference>
<dbReference type="PANTHER" id="PTHR24198:SF165">
    <property type="entry name" value="ANKYRIN REPEAT-CONTAINING PROTEIN-RELATED"/>
    <property type="match status" value="1"/>
</dbReference>
<keyword evidence="5" id="KW-1185">Reference proteome</keyword>
<dbReference type="SUPFAM" id="SSF48403">
    <property type="entry name" value="Ankyrin repeat"/>
    <property type="match status" value="2"/>
</dbReference>
<feature type="repeat" description="ANK" evidence="3">
    <location>
        <begin position="309"/>
        <end position="341"/>
    </location>
</feature>
<dbReference type="PRINTS" id="PR01415">
    <property type="entry name" value="ANKYRIN"/>
</dbReference>
<keyword evidence="2 3" id="KW-0040">ANK repeat</keyword>
<gene>
    <name evidence="4" type="ORF">BJX66DRAFT_334963</name>
</gene>
<evidence type="ECO:0000313" key="5">
    <source>
        <dbReference type="Proteomes" id="UP001610563"/>
    </source>
</evidence>
<dbReference type="Gene3D" id="1.20.1280.50">
    <property type="match status" value="1"/>
</dbReference>
<dbReference type="Gene3D" id="1.25.40.20">
    <property type="entry name" value="Ankyrin repeat-containing domain"/>
    <property type="match status" value="2"/>
</dbReference>
<dbReference type="SUPFAM" id="SSF81383">
    <property type="entry name" value="F-box domain"/>
    <property type="match status" value="1"/>
</dbReference>
<evidence type="ECO:0000256" key="2">
    <source>
        <dbReference type="ARBA" id="ARBA00023043"/>
    </source>
</evidence>
<dbReference type="PANTHER" id="PTHR24198">
    <property type="entry name" value="ANKYRIN REPEAT AND PROTEIN KINASE DOMAIN-CONTAINING PROTEIN"/>
    <property type="match status" value="1"/>
</dbReference>
<evidence type="ECO:0000256" key="1">
    <source>
        <dbReference type="ARBA" id="ARBA00022737"/>
    </source>
</evidence>
<dbReference type="EMBL" id="JBFTWV010000018">
    <property type="protein sequence ID" value="KAL2797654.1"/>
    <property type="molecule type" value="Genomic_DNA"/>
</dbReference>
<dbReference type="Proteomes" id="UP001610563">
    <property type="component" value="Unassembled WGS sequence"/>
</dbReference>
<dbReference type="InterPro" id="IPR036770">
    <property type="entry name" value="Ankyrin_rpt-contain_sf"/>
</dbReference>
<dbReference type="Pfam" id="PF12796">
    <property type="entry name" value="Ank_2"/>
    <property type="match status" value="3"/>
</dbReference>
<sequence>MIKLSRMSKKQRKRLADLSASLPPELILRFGAFLDQRTLCSCVRVNRRYNILFTPVLYDSALIYKDVWVKRETSEELEYRYSDVPIPKPGVGYADYVFNTKSLAQWSSPVLLEYWSTKPLEMAMYPSLEYYTEMGDIGWTILHAAAKAGNEVIVSMFLDRGVDVDTETFRGETPLHFACAGQQSGMIELLLARGADPLVHADDGKALLYRALFCEGQAFQLIYAAFKAAGGDISSRGSRTATYLQLARMSGKRHVVDMLLSDGADPSIEDSNGLNFLHYIGNGPGELIKSVILDLDARGVVNFDKPNGEKATALHEAIIRDRIEIVHMLIERGADILSRQFRGVDALELAVNCGSRECIWMFLETHPHIRVEDYRLSNAEAEIIASAGYHLDKETRSYGVVDVETLVLVARLRTAQKLNVDRRNLSHKAAQVLDQIFKHGQDTLHPALPVIRAVLDAAIDVDIRVYPEYYTRLETFLIMTISARSHPEAYYEVLQMLLDASGAVTAVHEKSGNTILHIAVTKRDPKITQMILTTLSRAGNSNVIQTKNKQGKTPLLCTIGSRNSEPILQALVAAGASVRDTTKDGRSALHLAAAIGDQLGAVALLISKGADVNALCASGYPAVHYAAVAGWDDAVGMLVGAGTRAHVGCLDCEARMKPWLVNREARERALGELAGDGGDDEYSPGILSVFS</sequence>
<evidence type="ECO:0000256" key="3">
    <source>
        <dbReference type="PROSITE-ProRule" id="PRU00023"/>
    </source>
</evidence>
<proteinExistence type="predicted"/>
<evidence type="ECO:0000313" key="4">
    <source>
        <dbReference type="EMBL" id="KAL2797654.1"/>
    </source>
</evidence>
<dbReference type="SMART" id="SM00248">
    <property type="entry name" value="ANK"/>
    <property type="match status" value="10"/>
</dbReference>